<dbReference type="Gene3D" id="3.30.1320.10">
    <property type="match status" value="1"/>
</dbReference>
<keyword evidence="2 3" id="KW-0687">Ribonucleoprotein</keyword>
<name>A0A7V2T1T6_LEUMU</name>
<keyword evidence="1 3" id="KW-0689">Ribosomal protein</keyword>
<gene>
    <name evidence="3" type="primary">rpsP</name>
    <name evidence="4" type="ORF">ENJ51_09650</name>
</gene>
<dbReference type="HAMAP" id="MF_00385">
    <property type="entry name" value="Ribosomal_bS16"/>
    <property type="match status" value="1"/>
</dbReference>
<sequence>MVTIRLARGGAKKRPFYNIVVTDSRKPRDSGYIERLGYYNPRACGQEVPFHIEGDRIKHWMDLGAKPSDRVAKLLKDAAATETSESA</sequence>
<comment type="similarity">
    <text evidence="3">Belongs to the bacterial ribosomal protein bS16 family.</text>
</comment>
<dbReference type="InterPro" id="IPR023803">
    <property type="entry name" value="Ribosomal_bS16_dom_sf"/>
</dbReference>
<dbReference type="AlphaFoldDB" id="A0A7V2T1T6"/>
<dbReference type="PANTHER" id="PTHR12919:SF20">
    <property type="entry name" value="SMALL RIBOSOMAL SUBUNIT PROTEIN BS16M"/>
    <property type="match status" value="1"/>
</dbReference>
<evidence type="ECO:0000313" key="4">
    <source>
        <dbReference type="EMBL" id="HFC93062.1"/>
    </source>
</evidence>
<evidence type="ECO:0000256" key="1">
    <source>
        <dbReference type="ARBA" id="ARBA00022980"/>
    </source>
</evidence>
<dbReference type="PROSITE" id="PS00732">
    <property type="entry name" value="RIBOSOMAL_S16"/>
    <property type="match status" value="1"/>
</dbReference>
<evidence type="ECO:0000256" key="2">
    <source>
        <dbReference type="ARBA" id="ARBA00023274"/>
    </source>
</evidence>
<comment type="caution">
    <text evidence="4">The sequence shown here is derived from an EMBL/GenBank/DDBJ whole genome shotgun (WGS) entry which is preliminary data.</text>
</comment>
<protein>
    <recommendedName>
        <fullName evidence="3">Small ribosomal subunit protein bS16</fullName>
    </recommendedName>
</protein>
<organism evidence="4">
    <name type="scientific">Leucothrix mucor</name>
    <dbReference type="NCBI Taxonomy" id="45248"/>
    <lineage>
        <taxon>Bacteria</taxon>
        <taxon>Pseudomonadati</taxon>
        <taxon>Pseudomonadota</taxon>
        <taxon>Gammaproteobacteria</taxon>
        <taxon>Thiotrichales</taxon>
        <taxon>Thiotrichaceae</taxon>
        <taxon>Leucothrix</taxon>
    </lineage>
</organism>
<evidence type="ECO:0000256" key="3">
    <source>
        <dbReference type="HAMAP-Rule" id="MF_00385"/>
    </source>
</evidence>
<dbReference type="SUPFAM" id="SSF54565">
    <property type="entry name" value="Ribosomal protein S16"/>
    <property type="match status" value="1"/>
</dbReference>
<reference evidence="4" key="1">
    <citation type="journal article" date="2020" name="mSystems">
        <title>Genome- and Community-Level Interaction Insights into Carbon Utilization and Element Cycling Functions of Hydrothermarchaeota in Hydrothermal Sediment.</title>
        <authorList>
            <person name="Zhou Z."/>
            <person name="Liu Y."/>
            <person name="Xu W."/>
            <person name="Pan J."/>
            <person name="Luo Z.H."/>
            <person name="Li M."/>
        </authorList>
    </citation>
    <scope>NUCLEOTIDE SEQUENCE [LARGE SCALE GENOMIC DNA]</scope>
    <source>
        <strain evidence="4">HyVt-493</strain>
    </source>
</reference>
<dbReference type="GO" id="GO:0015935">
    <property type="term" value="C:small ribosomal subunit"/>
    <property type="evidence" value="ECO:0007669"/>
    <property type="project" value="TreeGrafter"/>
</dbReference>
<dbReference type="NCBIfam" id="TIGR00002">
    <property type="entry name" value="S16"/>
    <property type="match status" value="1"/>
</dbReference>
<dbReference type="InterPro" id="IPR020592">
    <property type="entry name" value="Ribosomal_bS16_CS"/>
</dbReference>
<dbReference type="GO" id="GO:0003735">
    <property type="term" value="F:structural constituent of ribosome"/>
    <property type="evidence" value="ECO:0007669"/>
    <property type="project" value="InterPro"/>
</dbReference>
<proteinExistence type="inferred from homology"/>
<dbReference type="InterPro" id="IPR000307">
    <property type="entry name" value="Ribosomal_bS16"/>
</dbReference>
<dbReference type="Proteomes" id="UP000885750">
    <property type="component" value="Unassembled WGS sequence"/>
</dbReference>
<dbReference type="GO" id="GO:0005737">
    <property type="term" value="C:cytoplasm"/>
    <property type="evidence" value="ECO:0007669"/>
    <property type="project" value="UniProtKB-ARBA"/>
</dbReference>
<dbReference type="GO" id="GO:0006412">
    <property type="term" value="P:translation"/>
    <property type="evidence" value="ECO:0007669"/>
    <property type="project" value="UniProtKB-UniRule"/>
</dbReference>
<dbReference type="EMBL" id="DRMS01000360">
    <property type="protein sequence ID" value="HFC93062.1"/>
    <property type="molecule type" value="Genomic_DNA"/>
</dbReference>
<accession>A0A7V2T1T6</accession>
<dbReference type="Pfam" id="PF00886">
    <property type="entry name" value="Ribosomal_S16"/>
    <property type="match status" value="1"/>
</dbReference>
<dbReference type="PANTHER" id="PTHR12919">
    <property type="entry name" value="30S RIBOSOMAL PROTEIN S16"/>
    <property type="match status" value="1"/>
</dbReference>